<dbReference type="AlphaFoldDB" id="I4BHA8"/>
<gene>
    <name evidence="1" type="ordered locus">Mycch_1878</name>
</gene>
<evidence type="ECO:0000313" key="2">
    <source>
        <dbReference type="Proteomes" id="UP000006057"/>
    </source>
</evidence>
<dbReference type="HOGENOM" id="CLU_3186026_0_0_11"/>
<evidence type="ECO:0000313" key="1">
    <source>
        <dbReference type="EMBL" id="AFM16665.1"/>
    </source>
</evidence>
<protein>
    <submittedName>
        <fullName evidence="1">Uncharacterized protein</fullName>
    </submittedName>
</protein>
<organism evidence="1 2">
    <name type="scientific">Mycolicibacterium chubuense (strain NBB4)</name>
    <name type="common">Mycobacterium chubuense</name>
    <dbReference type="NCBI Taxonomy" id="710421"/>
    <lineage>
        <taxon>Bacteria</taxon>
        <taxon>Bacillati</taxon>
        <taxon>Actinomycetota</taxon>
        <taxon>Actinomycetes</taxon>
        <taxon>Mycobacteriales</taxon>
        <taxon>Mycobacteriaceae</taxon>
        <taxon>Mycolicibacterium</taxon>
    </lineage>
</organism>
<reference evidence="1 2" key="1">
    <citation type="submission" date="2012-06" db="EMBL/GenBank/DDBJ databases">
        <title>Complete sequence of chromosome of Mycobacterium chubuense NBB4.</title>
        <authorList>
            <consortium name="US DOE Joint Genome Institute"/>
            <person name="Lucas S."/>
            <person name="Han J."/>
            <person name="Lapidus A."/>
            <person name="Cheng J.-F."/>
            <person name="Goodwin L."/>
            <person name="Pitluck S."/>
            <person name="Peters L."/>
            <person name="Mikhailova N."/>
            <person name="Teshima H."/>
            <person name="Detter J.C."/>
            <person name="Han C."/>
            <person name="Tapia R."/>
            <person name="Land M."/>
            <person name="Hauser L."/>
            <person name="Kyrpides N."/>
            <person name="Ivanova N."/>
            <person name="Pagani I."/>
            <person name="Mattes T."/>
            <person name="Holmes A."/>
            <person name="Rutledge P."/>
            <person name="Paulsen I."/>
            <person name="Coleman N."/>
            <person name="Woyke T."/>
        </authorList>
    </citation>
    <scope>NUCLEOTIDE SEQUENCE [LARGE SCALE GENOMIC DNA]</scope>
    <source>
        <strain evidence="1 2">NBB4</strain>
    </source>
</reference>
<keyword evidence="2" id="KW-1185">Reference proteome</keyword>
<accession>I4BHA8</accession>
<name>I4BHA8_MYCCN</name>
<proteinExistence type="predicted"/>
<dbReference type="KEGG" id="mcb:Mycch_1878"/>
<sequence>MAREAGDRYECDECGCVLQYEKACPCSSESEHTEMCCDKPMSKVPA</sequence>
<dbReference type="EMBL" id="CP003053">
    <property type="protein sequence ID" value="AFM16665.1"/>
    <property type="molecule type" value="Genomic_DNA"/>
</dbReference>
<dbReference type="Proteomes" id="UP000006057">
    <property type="component" value="Chromosome"/>
</dbReference>
<dbReference type="PATRIC" id="fig|710421.3.peg.1881"/>